<feature type="region of interest" description="Disordered" evidence="3">
    <location>
        <begin position="64"/>
        <end position="120"/>
    </location>
</feature>
<dbReference type="GO" id="GO:0005525">
    <property type="term" value="F:GTP binding"/>
    <property type="evidence" value="ECO:0007669"/>
    <property type="project" value="UniProtKB-KW"/>
</dbReference>
<dbReference type="AlphaFoldDB" id="A0A060X4E6"/>
<evidence type="ECO:0000313" key="5">
    <source>
        <dbReference type="Proteomes" id="UP000193380"/>
    </source>
</evidence>
<dbReference type="InterPro" id="IPR001806">
    <property type="entry name" value="Small_GTPase"/>
</dbReference>
<evidence type="ECO:0008006" key="6">
    <source>
        <dbReference type="Google" id="ProtNLM"/>
    </source>
</evidence>
<name>A0A060X4E6_ONCMY</name>
<evidence type="ECO:0000313" key="4">
    <source>
        <dbReference type="EMBL" id="CDQ72194.1"/>
    </source>
</evidence>
<dbReference type="SMART" id="SM00174">
    <property type="entry name" value="RHO"/>
    <property type="match status" value="1"/>
</dbReference>
<dbReference type="Gene3D" id="3.40.50.300">
    <property type="entry name" value="P-loop containing nucleotide triphosphate hydrolases"/>
    <property type="match status" value="1"/>
</dbReference>
<dbReference type="PROSITE" id="PS51421">
    <property type="entry name" value="RAS"/>
    <property type="match status" value="1"/>
</dbReference>
<keyword evidence="2" id="KW-0342">GTP-binding</keyword>
<feature type="compositionally biased region" description="Basic and acidic residues" evidence="3">
    <location>
        <begin position="95"/>
        <end position="105"/>
    </location>
</feature>
<dbReference type="SUPFAM" id="SSF52540">
    <property type="entry name" value="P-loop containing nucleoside triphosphate hydrolases"/>
    <property type="match status" value="1"/>
</dbReference>
<dbReference type="EMBL" id="FR904816">
    <property type="protein sequence ID" value="CDQ72194.1"/>
    <property type="molecule type" value="Genomic_DNA"/>
</dbReference>
<evidence type="ECO:0000256" key="2">
    <source>
        <dbReference type="ARBA" id="ARBA00023134"/>
    </source>
</evidence>
<dbReference type="GO" id="GO:0003924">
    <property type="term" value="F:GTPase activity"/>
    <property type="evidence" value="ECO:0007669"/>
    <property type="project" value="InterPro"/>
</dbReference>
<dbReference type="FunFam" id="3.40.50.300:FF:001447">
    <property type="entry name" value="Ras-related protein Rab-1B"/>
    <property type="match status" value="1"/>
</dbReference>
<evidence type="ECO:0000256" key="3">
    <source>
        <dbReference type="SAM" id="MobiDB-lite"/>
    </source>
</evidence>
<dbReference type="SMART" id="SM00173">
    <property type="entry name" value="RAS"/>
    <property type="match status" value="1"/>
</dbReference>
<organism evidence="4 5">
    <name type="scientific">Oncorhynchus mykiss</name>
    <name type="common">Rainbow trout</name>
    <name type="synonym">Salmo gairdneri</name>
    <dbReference type="NCBI Taxonomy" id="8022"/>
    <lineage>
        <taxon>Eukaryota</taxon>
        <taxon>Metazoa</taxon>
        <taxon>Chordata</taxon>
        <taxon>Craniata</taxon>
        <taxon>Vertebrata</taxon>
        <taxon>Euteleostomi</taxon>
        <taxon>Actinopterygii</taxon>
        <taxon>Neopterygii</taxon>
        <taxon>Teleostei</taxon>
        <taxon>Protacanthopterygii</taxon>
        <taxon>Salmoniformes</taxon>
        <taxon>Salmonidae</taxon>
        <taxon>Salmoninae</taxon>
        <taxon>Oncorhynchus</taxon>
    </lineage>
</organism>
<dbReference type="PaxDb" id="8022-A0A060X4E6"/>
<proteinExistence type="predicted"/>
<dbReference type="PRINTS" id="PR00449">
    <property type="entry name" value="RASTRNSFRMNG"/>
</dbReference>
<dbReference type="Proteomes" id="UP000193380">
    <property type="component" value="Unassembled WGS sequence"/>
</dbReference>
<dbReference type="SMART" id="SM00175">
    <property type="entry name" value="RAB"/>
    <property type="match status" value="1"/>
</dbReference>
<dbReference type="STRING" id="8022.A0A060X4E6"/>
<dbReference type="PROSITE" id="PS51419">
    <property type="entry name" value="RAB"/>
    <property type="match status" value="1"/>
</dbReference>
<feature type="compositionally biased region" description="Polar residues" evidence="3">
    <location>
        <begin position="73"/>
        <end position="90"/>
    </location>
</feature>
<dbReference type="PANTHER" id="PTHR47977">
    <property type="entry name" value="RAS-RELATED PROTEIN RAB"/>
    <property type="match status" value="1"/>
</dbReference>
<sequence>MLHRVACKLRKMKLFYQAGVDGVDADGDLLGLCGGEGGRSSLGCRRPSLDTLALALCDPAMQVKRSSEVDSLPESSLDSGMSTLRGSNNEYDSEQEVKGHEEEQRVAGNTDSLAGGHSDNDVAEMRDEMVFGSDSDSVLDWKPLESVSRTSSGASTRKALSAITNEVQDRGHEDILVLTCKKASLGVRFSVRPILCSGALLTSIPVCVCPRFRSIAKSYFRRADGVLLLYDVTCEKSFLNVREWVDMIEDVSQDDIPIMLVGNKCDLREQALQDSVTCVPTSFGEKLAMTYNALFCETSAKDGSNVIEAVLHLAREMTKQVHGDENQESVTNLYRSPNKKMPTVTCCTG</sequence>
<dbReference type="InterPro" id="IPR027417">
    <property type="entry name" value="P-loop_NTPase"/>
</dbReference>
<evidence type="ECO:0000256" key="1">
    <source>
        <dbReference type="ARBA" id="ARBA00022741"/>
    </source>
</evidence>
<dbReference type="InterPro" id="IPR050227">
    <property type="entry name" value="Rab"/>
</dbReference>
<keyword evidence="1" id="KW-0547">Nucleotide-binding</keyword>
<dbReference type="Pfam" id="PF00071">
    <property type="entry name" value="Ras"/>
    <property type="match status" value="1"/>
</dbReference>
<reference evidence="4" key="1">
    <citation type="journal article" date="2014" name="Nat. Commun.">
        <title>The rainbow trout genome provides novel insights into evolution after whole-genome duplication in vertebrates.</title>
        <authorList>
            <person name="Berthelot C."/>
            <person name="Brunet F."/>
            <person name="Chalopin D."/>
            <person name="Juanchich A."/>
            <person name="Bernard M."/>
            <person name="Noel B."/>
            <person name="Bento P."/>
            <person name="Da Silva C."/>
            <person name="Labadie K."/>
            <person name="Alberti A."/>
            <person name="Aury J.M."/>
            <person name="Louis A."/>
            <person name="Dehais P."/>
            <person name="Bardou P."/>
            <person name="Montfort J."/>
            <person name="Klopp C."/>
            <person name="Cabau C."/>
            <person name="Gaspin C."/>
            <person name="Thorgaard G.H."/>
            <person name="Boussaha M."/>
            <person name="Quillet E."/>
            <person name="Guyomard R."/>
            <person name="Galiana D."/>
            <person name="Bobe J."/>
            <person name="Volff J.N."/>
            <person name="Genet C."/>
            <person name="Wincker P."/>
            <person name="Jaillon O."/>
            <person name="Roest Crollius H."/>
            <person name="Guiguen Y."/>
        </authorList>
    </citation>
    <scope>NUCLEOTIDE SEQUENCE [LARGE SCALE GENOMIC DNA]</scope>
</reference>
<accession>A0A060X4E6</accession>
<reference evidence="4" key="2">
    <citation type="submission" date="2014-03" db="EMBL/GenBank/DDBJ databases">
        <authorList>
            <person name="Genoscope - CEA"/>
        </authorList>
    </citation>
    <scope>NUCLEOTIDE SEQUENCE</scope>
</reference>
<gene>
    <name evidence="4" type="ORF">GSONMT00040769001</name>
</gene>
<dbReference type="CDD" id="cd00154">
    <property type="entry name" value="Rab"/>
    <property type="match status" value="1"/>
</dbReference>
<protein>
    <recommendedName>
        <fullName evidence="6">Small monomeric GTPase</fullName>
    </recommendedName>
</protein>